<sequence length="122" mass="13761">MPPVYVLQPVNTLLPNFLVRTDRRQAEKDADVAKWNQISNLLETSIHKAAISACGKGRLSKERKHFYTMSVTEHEVQTGIFGSDAPQRHCLVFVREMHGLGKDVYSDAMATRYKDTVVVDGQ</sequence>
<dbReference type="PANTHER" id="PTHR19871:SF14">
    <property type="entry name" value="DUF4062 DOMAIN-CONTAINING PROTEIN"/>
    <property type="match status" value="1"/>
</dbReference>
<protein>
    <submittedName>
        <fullName evidence="2">Uncharacterized protein LOC106014124</fullName>
    </submittedName>
</protein>
<feature type="non-terminal residue" evidence="2">
    <location>
        <position position="122"/>
    </location>
</feature>
<name>A0ABM1AFG8_APLCA</name>
<dbReference type="GeneID" id="106014124"/>
<proteinExistence type="predicted"/>
<accession>A0ABM1AFG8</accession>
<organism evidence="1 2">
    <name type="scientific">Aplysia californica</name>
    <name type="common">California sea hare</name>
    <dbReference type="NCBI Taxonomy" id="6500"/>
    <lineage>
        <taxon>Eukaryota</taxon>
        <taxon>Metazoa</taxon>
        <taxon>Spiralia</taxon>
        <taxon>Lophotrochozoa</taxon>
        <taxon>Mollusca</taxon>
        <taxon>Gastropoda</taxon>
        <taxon>Heterobranchia</taxon>
        <taxon>Euthyneura</taxon>
        <taxon>Tectipleura</taxon>
        <taxon>Aplysiida</taxon>
        <taxon>Aplysioidea</taxon>
        <taxon>Aplysiidae</taxon>
        <taxon>Aplysia</taxon>
    </lineage>
</organism>
<dbReference type="RefSeq" id="XP_012946636.1">
    <property type="nucleotide sequence ID" value="XM_013091182.1"/>
</dbReference>
<evidence type="ECO:0000313" key="2">
    <source>
        <dbReference type="RefSeq" id="XP_012946636.1"/>
    </source>
</evidence>
<gene>
    <name evidence="2" type="primary">LOC106014124</name>
</gene>
<dbReference type="Proteomes" id="UP000694888">
    <property type="component" value="Unplaced"/>
</dbReference>
<dbReference type="InterPro" id="IPR052752">
    <property type="entry name" value="NACHT-WD_repeat"/>
</dbReference>
<keyword evidence="1" id="KW-1185">Reference proteome</keyword>
<dbReference type="PANTHER" id="PTHR19871">
    <property type="entry name" value="BETA TRANSDUCIN-RELATED PROTEIN"/>
    <property type="match status" value="1"/>
</dbReference>
<reference evidence="2" key="1">
    <citation type="submission" date="2025-08" db="UniProtKB">
        <authorList>
            <consortium name="RefSeq"/>
        </authorList>
    </citation>
    <scope>IDENTIFICATION</scope>
</reference>
<evidence type="ECO:0000313" key="1">
    <source>
        <dbReference type="Proteomes" id="UP000694888"/>
    </source>
</evidence>